<dbReference type="EMBL" id="JAAROL010000003">
    <property type="protein sequence ID" value="MBC1332195.1"/>
    <property type="molecule type" value="Genomic_DNA"/>
</dbReference>
<keyword evidence="3" id="KW-1003">Cell membrane</keyword>
<reference evidence="10 11" key="1">
    <citation type="submission" date="2020-03" db="EMBL/GenBank/DDBJ databases">
        <title>Soil Listeria distribution.</title>
        <authorList>
            <person name="Liao J."/>
            <person name="Wiedmann M."/>
        </authorList>
    </citation>
    <scope>NUCLEOTIDE SEQUENCE [LARGE SCALE GENOMIC DNA]</scope>
    <source>
        <strain evidence="9 11">FSL L7-1681</strain>
        <strain evidence="8 10">FSL L7-1833</strain>
    </source>
</reference>
<dbReference type="EMBL" id="JAARPL010000006">
    <property type="protein sequence ID" value="MBC1372702.1"/>
    <property type="molecule type" value="Genomic_DNA"/>
</dbReference>
<dbReference type="InterPro" id="IPR051907">
    <property type="entry name" value="DoxX-like_oxidoreductase"/>
</dbReference>
<dbReference type="AlphaFoldDB" id="A0A7X0TPY6"/>
<dbReference type="PANTHER" id="PTHR33452:SF1">
    <property type="entry name" value="INNER MEMBRANE PROTEIN YPHA-RELATED"/>
    <property type="match status" value="1"/>
</dbReference>
<dbReference type="InterPro" id="IPR032808">
    <property type="entry name" value="DoxX"/>
</dbReference>
<dbReference type="Proteomes" id="UP000532866">
    <property type="component" value="Unassembled WGS sequence"/>
</dbReference>
<gene>
    <name evidence="8" type="ORF">HB759_09650</name>
    <name evidence="9" type="ORF">HB847_10035</name>
</gene>
<evidence type="ECO:0000313" key="8">
    <source>
        <dbReference type="EMBL" id="MBC1332195.1"/>
    </source>
</evidence>
<feature type="transmembrane region" description="Helical" evidence="7">
    <location>
        <begin position="16"/>
        <end position="33"/>
    </location>
</feature>
<protein>
    <submittedName>
        <fullName evidence="8">DoxX family protein</fullName>
    </submittedName>
</protein>
<organism evidence="8 10">
    <name type="scientific">Listeria booriae</name>
    <dbReference type="NCBI Taxonomy" id="1552123"/>
    <lineage>
        <taxon>Bacteria</taxon>
        <taxon>Bacillati</taxon>
        <taxon>Bacillota</taxon>
        <taxon>Bacilli</taxon>
        <taxon>Bacillales</taxon>
        <taxon>Listeriaceae</taxon>
        <taxon>Listeria</taxon>
    </lineage>
</organism>
<dbReference type="PANTHER" id="PTHR33452">
    <property type="entry name" value="OXIDOREDUCTASE CATD-RELATED"/>
    <property type="match status" value="1"/>
</dbReference>
<proteinExistence type="inferred from homology"/>
<keyword evidence="5 7" id="KW-1133">Transmembrane helix</keyword>
<feature type="transmembrane region" description="Helical" evidence="7">
    <location>
        <begin position="80"/>
        <end position="98"/>
    </location>
</feature>
<evidence type="ECO:0000256" key="4">
    <source>
        <dbReference type="ARBA" id="ARBA00022692"/>
    </source>
</evidence>
<keyword evidence="6 7" id="KW-0472">Membrane</keyword>
<comment type="caution">
    <text evidence="8">The sequence shown here is derived from an EMBL/GenBank/DDBJ whole genome shotgun (WGS) entry which is preliminary data.</text>
</comment>
<accession>A0A7X0TPY6</accession>
<name>A0A7X0TPY6_9LIST</name>
<evidence type="ECO:0000313" key="10">
    <source>
        <dbReference type="Proteomes" id="UP000532866"/>
    </source>
</evidence>
<feature type="transmembrane region" description="Helical" evidence="7">
    <location>
        <begin position="53"/>
        <end position="73"/>
    </location>
</feature>
<dbReference type="GO" id="GO:0005886">
    <property type="term" value="C:plasma membrane"/>
    <property type="evidence" value="ECO:0007669"/>
    <property type="project" value="UniProtKB-SubCell"/>
</dbReference>
<feature type="transmembrane region" description="Helical" evidence="7">
    <location>
        <begin position="110"/>
        <end position="129"/>
    </location>
</feature>
<keyword evidence="4 7" id="KW-0812">Transmembrane</keyword>
<evidence type="ECO:0000256" key="1">
    <source>
        <dbReference type="ARBA" id="ARBA00004651"/>
    </source>
</evidence>
<dbReference type="Proteomes" id="UP000591929">
    <property type="component" value="Unassembled WGS sequence"/>
</dbReference>
<evidence type="ECO:0000256" key="2">
    <source>
        <dbReference type="ARBA" id="ARBA00006679"/>
    </source>
</evidence>
<sequence>MNLFLQTKEFCKMNKYGILIVRILLGGLMFLHGLQKFTNGIGGTVQFFESLGIPGFMGYVVASIELVGGLALAFGVLVPYVSALFIGILGVAIVTVKLSDGFLGGFEPEFVLVVLAVVTLITSPLKKVFQFMPSDK</sequence>
<evidence type="ECO:0000256" key="3">
    <source>
        <dbReference type="ARBA" id="ARBA00022475"/>
    </source>
</evidence>
<comment type="similarity">
    <text evidence="2">Belongs to the DoxX family.</text>
</comment>
<evidence type="ECO:0000256" key="6">
    <source>
        <dbReference type="ARBA" id="ARBA00023136"/>
    </source>
</evidence>
<evidence type="ECO:0000256" key="5">
    <source>
        <dbReference type="ARBA" id="ARBA00022989"/>
    </source>
</evidence>
<evidence type="ECO:0000256" key="7">
    <source>
        <dbReference type="SAM" id="Phobius"/>
    </source>
</evidence>
<evidence type="ECO:0000313" key="9">
    <source>
        <dbReference type="EMBL" id="MBC1372702.1"/>
    </source>
</evidence>
<evidence type="ECO:0000313" key="11">
    <source>
        <dbReference type="Proteomes" id="UP000591929"/>
    </source>
</evidence>
<comment type="subcellular location">
    <subcellularLocation>
        <location evidence="1">Cell membrane</location>
        <topology evidence="1">Multi-pass membrane protein</topology>
    </subcellularLocation>
</comment>
<dbReference type="Pfam" id="PF07681">
    <property type="entry name" value="DoxX"/>
    <property type="match status" value="1"/>
</dbReference>